<evidence type="ECO:0000313" key="3">
    <source>
        <dbReference type="Proteomes" id="UP000193061"/>
    </source>
</evidence>
<reference evidence="2 3" key="1">
    <citation type="submission" date="2017-03" db="EMBL/GenBank/DDBJ databases">
        <authorList>
            <person name="Afonso C.L."/>
            <person name="Miller P.J."/>
            <person name="Scott M.A."/>
            <person name="Spackman E."/>
            <person name="Goraichik I."/>
            <person name="Dimitrov K.M."/>
            <person name="Suarez D.L."/>
            <person name="Swayne D.E."/>
        </authorList>
    </citation>
    <scope>NUCLEOTIDE SEQUENCE [LARGE SCALE GENOMIC DNA]</scope>
    <source>
        <strain evidence="2 3">CECT 7450</strain>
    </source>
</reference>
<dbReference type="Pfam" id="PF06835">
    <property type="entry name" value="LptC"/>
    <property type="match status" value="1"/>
</dbReference>
<evidence type="ECO:0000313" key="2">
    <source>
        <dbReference type="EMBL" id="SLN30121.1"/>
    </source>
</evidence>
<accession>A0A1X6YT57</accession>
<name>A0A1X6YT57_9RHOB</name>
<dbReference type="Gene3D" id="2.60.450.10">
    <property type="entry name" value="Lipopolysaccharide (LPS) transport protein A like domain"/>
    <property type="match status" value="1"/>
</dbReference>
<dbReference type="AlphaFoldDB" id="A0A1X6YT57"/>
<keyword evidence="3" id="KW-1185">Reference proteome</keyword>
<proteinExistence type="predicted"/>
<evidence type="ECO:0000256" key="1">
    <source>
        <dbReference type="SAM" id="Phobius"/>
    </source>
</evidence>
<feature type="transmembrane region" description="Helical" evidence="1">
    <location>
        <begin position="12"/>
        <end position="33"/>
    </location>
</feature>
<evidence type="ECO:0008006" key="4">
    <source>
        <dbReference type="Google" id="ProtNLM"/>
    </source>
</evidence>
<keyword evidence="1" id="KW-0472">Membrane</keyword>
<organism evidence="2 3">
    <name type="scientific">Roseovarius albus</name>
    <dbReference type="NCBI Taxonomy" id="1247867"/>
    <lineage>
        <taxon>Bacteria</taxon>
        <taxon>Pseudomonadati</taxon>
        <taxon>Pseudomonadota</taxon>
        <taxon>Alphaproteobacteria</taxon>
        <taxon>Rhodobacterales</taxon>
        <taxon>Roseobacteraceae</taxon>
        <taxon>Roseovarius</taxon>
    </lineage>
</organism>
<dbReference type="RefSeq" id="WP_085804853.1">
    <property type="nucleotide sequence ID" value="NZ_FWFX01000003.1"/>
</dbReference>
<dbReference type="InterPro" id="IPR010664">
    <property type="entry name" value="LipoPS_assembly_LptC-rel"/>
</dbReference>
<sequence length="204" mass="21854">MAHGNKFHSQFVAWMKIVLPLIALGMLSTLFLLSETIDPTKTIPFTKIDLKQRAQDAGATNPSFSGLMNAGHEMAVQAVTAIPDKEDSQKINATTVTAQIKMTSGELIDIVSDEGDLHQANDTATLIGNVNITTADGYHVVTDWLNARTDVLYADTPGTVTSTGPLGDLEAGRMVLTSDPDTGDAHLHFTDGVTVVYQPQTSKE</sequence>
<protein>
    <recommendedName>
        <fullName evidence="4">Lipopolysaccharide-assembly, LptC-related</fullName>
    </recommendedName>
</protein>
<gene>
    <name evidence="2" type="ORF">ROA7450_01303</name>
</gene>
<dbReference type="Proteomes" id="UP000193061">
    <property type="component" value="Unassembled WGS sequence"/>
</dbReference>
<dbReference type="EMBL" id="FWFX01000003">
    <property type="protein sequence ID" value="SLN30121.1"/>
    <property type="molecule type" value="Genomic_DNA"/>
</dbReference>
<keyword evidence="1" id="KW-1133">Transmembrane helix</keyword>
<keyword evidence="1" id="KW-0812">Transmembrane</keyword>
<dbReference type="OrthoDB" id="7871110at2"/>